<sequence length="43" mass="4466">MGVGGRGSGRARIGRDSMFVAAGFVLVWAVADVTGFLHWLGMG</sequence>
<keyword evidence="1" id="KW-0812">Transmembrane</keyword>
<evidence type="ECO:0000256" key="1">
    <source>
        <dbReference type="SAM" id="Phobius"/>
    </source>
</evidence>
<proteinExistence type="predicted"/>
<reference evidence="2" key="1">
    <citation type="submission" date="2022-03" db="EMBL/GenBank/DDBJ databases">
        <authorList>
            <person name="Leyn A S."/>
        </authorList>
    </citation>
    <scope>NUCLEOTIDE SEQUENCE</scope>
    <source>
        <strain evidence="2">Streptomyces globisporus 4-3</strain>
    </source>
</reference>
<name>A0ABN8V2R4_STRGL</name>
<evidence type="ECO:0000313" key="3">
    <source>
        <dbReference type="Proteomes" id="UP001154015"/>
    </source>
</evidence>
<dbReference type="EMBL" id="CAKXYP010000008">
    <property type="protein sequence ID" value="CAH9415943.1"/>
    <property type="molecule type" value="Genomic_DNA"/>
</dbReference>
<evidence type="ECO:0000313" key="2">
    <source>
        <dbReference type="EMBL" id="CAH9415943.1"/>
    </source>
</evidence>
<keyword evidence="1" id="KW-1133">Transmembrane helix</keyword>
<dbReference type="Proteomes" id="UP001154015">
    <property type="component" value="Unassembled WGS sequence"/>
</dbReference>
<gene>
    <name evidence="2" type="ORF">SGL43_02964</name>
</gene>
<feature type="transmembrane region" description="Helical" evidence="1">
    <location>
        <begin position="20"/>
        <end position="40"/>
    </location>
</feature>
<keyword evidence="1" id="KW-0472">Membrane</keyword>
<protein>
    <submittedName>
        <fullName evidence="2">Uncharacterized protein</fullName>
    </submittedName>
</protein>
<comment type="caution">
    <text evidence="2">The sequence shown here is derived from an EMBL/GenBank/DDBJ whole genome shotgun (WGS) entry which is preliminary data.</text>
</comment>
<keyword evidence="3" id="KW-1185">Reference proteome</keyword>
<organism evidence="2 3">
    <name type="scientific">Streptomyces globisporus</name>
    <dbReference type="NCBI Taxonomy" id="1908"/>
    <lineage>
        <taxon>Bacteria</taxon>
        <taxon>Bacillati</taxon>
        <taxon>Actinomycetota</taxon>
        <taxon>Actinomycetes</taxon>
        <taxon>Kitasatosporales</taxon>
        <taxon>Streptomycetaceae</taxon>
        <taxon>Streptomyces</taxon>
    </lineage>
</organism>
<accession>A0ABN8V2R4</accession>